<dbReference type="SUPFAM" id="SSF161098">
    <property type="entry name" value="MetI-like"/>
    <property type="match status" value="1"/>
</dbReference>
<feature type="transmembrane region" description="Helical" evidence="7">
    <location>
        <begin position="77"/>
        <end position="97"/>
    </location>
</feature>
<sequence>MRVSWRSTLLSYTFLAPALVLLAVFTFYPLLYGSYLGFTEYNGARFANGLAPKWVGTDNFEKLFADPLFLTALKNSVKYLLVVPALQLGALAVAVLVNKQLPGMAIFRAGYYVPVVTSVSLAAVMWEWVFNREGTLNWLLRSLGLTSTESQFGWLNSEAWAFWAVMLVTFWRGFGYYMVLYLAGLQTIPEELEEAAVLDGASAWQRFWRITVPLMRPTILLCTLLSTIAALRVLEEVLVLTNGGPLNSTYTALMYVYAKAFQGFDFDYGLASAAGLVVAAVALLLSAVNFRLFHRPEEEQA</sequence>
<evidence type="ECO:0000259" key="8">
    <source>
        <dbReference type="PROSITE" id="PS50928"/>
    </source>
</evidence>
<dbReference type="PANTHER" id="PTHR30193">
    <property type="entry name" value="ABC TRANSPORTER PERMEASE PROTEIN"/>
    <property type="match status" value="1"/>
</dbReference>
<evidence type="ECO:0000313" key="10">
    <source>
        <dbReference type="Proteomes" id="UP000483286"/>
    </source>
</evidence>
<protein>
    <submittedName>
        <fullName evidence="9">ABC transporter permease subunit</fullName>
    </submittedName>
</protein>
<evidence type="ECO:0000313" key="9">
    <source>
        <dbReference type="EMBL" id="MVN85684.1"/>
    </source>
</evidence>
<dbReference type="GO" id="GO:0005886">
    <property type="term" value="C:plasma membrane"/>
    <property type="evidence" value="ECO:0007669"/>
    <property type="project" value="UniProtKB-SubCell"/>
</dbReference>
<keyword evidence="4 7" id="KW-0812">Transmembrane</keyword>
<comment type="caution">
    <text evidence="9">The sequence shown here is derived from an EMBL/GenBank/DDBJ whole genome shotgun (WGS) entry which is preliminary data.</text>
</comment>
<keyword evidence="2 7" id="KW-0813">Transport</keyword>
<dbReference type="SUPFAM" id="SSF160964">
    <property type="entry name" value="MalF N-terminal region-like"/>
    <property type="match status" value="1"/>
</dbReference>
<dbReference type="RefSeq" id="WP_157457672.1">
    <property type="nucleotide sequence ID" value="NZ_WQLB01000002.1"/>
</dbReference>
<dbReference type="Gene3D" id="1.10.3720.10">
    <property type="entry name" value="MetI-like"/>
    <property type="match status" value="1"/>
</dbReference>
<feature type="transmembrane region" description="Helical" evidence="7">
    <location>
        <begin position="160"/>
        <end position="183"/>
    </location>
</feature>
<dbReference type="AlphaFoldDB" id="A0A7C9MPL0"/>
<dbReference type="CDD" id="cd06261">
    <property type="entry name" value="TM_PBP2"/>
    <property type="match status" value="1"/>
</dbReference>
<accession>A0A7C9MPL0</accession>
<comment type="similarity">
    <text evidence="7">Belongs to the binding-protein-dependent transport system permease family.</text>
</comment>
<dbReference type="Pfam" id="PF00528">
    <property type="entry name" value="BPD_transp_1"/>
    <property type="match status" value="1"/>
</dbReference>
<gene>
    <name evidence="9" type="ORF">GO986_02780</name>
</gene>
<dbReference type="PANTHER" id="PTHR30193:SF44">
    <property type="entry name" value="LACTOSE TRANSPORT SYSTEM PERMEASE PROTEIN LACF"/>
    <property type="match status" value="1"/>
</dbReference>
<feature type="transmembrane region" description="Helical" evidence="7">
    <location>
        <begin position="109"/>
        <end position="129"/>
    </location>
</feature>
<comment type="subcellular location">
    <subcellularLocation>
        <location evidence="1 7">Cell membrane</location>
        <topology evidence="1 7">Multi-pass membrane protein</topology>
    </subcellularLocation>
</comment>
<proteinExistence type="inferred from homology"/>
<feature type="transmembrane region" description="Helical" evidence="7">
    <location>
        <begin position="214"/>
        <end position="234"/>
    </location>
</feature>
<evidence type="ECO:0000256" key="3">
    <source>
        <dbReference type="ARBA" id="ARBA00022475"/>
    </source>
</evidence>
<feature type="transmembrane region" description="Helical" evidence="7">
    <location>
        <begin position="12"/>
        <end position="31"/>
    </location>
</feature>
<dbReference type="GO" id="GO:0055085">
    <property type="term" value="P:transmembrane transport"/>
    <property type="evidence" value="ECO:0007669"/>
    <property type="project" value="InterPro"/>
</dbReference>
<dbReference type="InterPro" id="IPR035906">
    <property type="entry name" value="MetI-like_sf"/>
</dbReference>
<evidence type="ECO:0000256" key="5">
    <source>
        <dbReference type="ARBA" id="ARBA00022989"/>
    </source>
</evidence>
<keyword evidence="3" id="KW-1003">Cell membrane</keyword>
<dbReference type="EMBL" id="WQLB01000002">
    <property type="protein sequence ID" value="MVN85684.1"/>
    <property type="molecule type" value="Genomic_DNA"/>
</dbReference>
<keyword evidence="5 7" id="KW-1133">Transmembrane helix</keyword>
<evidence type="ECO:0000256" key="4">
    <source>
        <dbReference type="ARBA" id="ARBA00022692"/>
    </source>
</evidence>
<organism evidence="9 10">
    <name type="scientific">Deinococcus arboris</name>
    <dbReference type="NCBI Taxonomy" id="2682977"/>
    <lineage>
        <taxon>Bacteria</taxon>
        <taxon>Thermotogati</taxon>
        <taxon>Deinococcota</taxon>
        <taxon>Deinococci</taxon>
        <taxon>Deinococcales</taxon>
        <taxon>Deinococcaceae</taxon>
        <taxon>Deinococcus</taxon>
    </lineage>
</organism>
<dbReference type="InterPro" id="IPR051393">
    <property type="entry name" value="ABC_transporter_permease"/>
</dbReference>
<feature type="transmembrane region" description="Helical" evidence="7">
    <location>
        <begin position="268"/>
        <end position="290"/>
    </location>
</feature>
<feature type="domain" description="ABC transmembrane type-1" evidence="8">
    <location>
        <begin position="73"/>
        <end position="289"/>
    </location>
</feature>
<keyword evidence="10" id="KW-1185">Reference proteome</keyword>
<evidence type="ECO:0000256" key="7">
    <source>
        <dbReference type="RuleBase" id="RU363032"/>
    </source>
</evidence>
<reference evidence="9 10" key="1">
    <citation type="submission" date="2019-12" db="EMBL/GenBank/DDBJ databases">
        <title>Deinococcus sp. HMF7620 Genome sequencing and assembly.</title>
        <authorList>
            <person name="Kang H."/>
            <person name="Kim H."/>
            <person name="Joh K."/>
        </authorList>
    </citation>
    <scope>NUCLEOTIDE SEQUENCE [LARGE SCALE GENOMIC DNA]</scope>
    <source>
        <strain evidence="9 10">HMF7620</strain>
    </source>
</reference>
<dbReference type="InterPro" id="IPR000515">
    <property type="entry name" value="MetI-like"/>
</dbReference>
<evidence type="ECO:0000256" key="2">
    <source>
        <dbReference type="ARBA" id="ARBA00022448"/>
    </source>
</evidence>
<dbReference type="Proteomes" id="UP000483286">
    <property type="component" value="Unassembled WGS sequence"/>
</dbReference>
<keyword evidence="6 7" id="KW-0472">Membrane</keyword>
<evidence type="ECO:0000256" key="1">
    <source>
        <dbReference type="ARBA" id="ARBA00004651"/>
    </source>
</evidence>
<evidence type="ECO:0000256" key="6">
    <source>
        <dbReference type="ARBA" id="ARBA00023136"/>
    </source>
</evidence>
<name>A0A7C9MPL0_9DEIO</name>
<dbReference type="PROSITE" id="PS50928">
    <property type="entry name" value="ABC_TM1"/>
    <property type="match status" value="1"/>
</dbReference>